<evidence type="ECO:0000313" key="2">
    <source>
        <dbReference type="EMBL" id="AJO24046.1"/>
    </source>
</evidence>
<keyword evidence="3" id="KW-1185">Reference proteome</keyword>
<name>A0AAN0WD18_HEYCO</name>
<dbReference type="EMBL" id="CP010525">
    <property type="protein sequence ID" value="AJO24046.1"/>
    <property type="molecule type" value="Genomic_DNA"/>
</dbReference>
<accession>A0AAN0WD18</accession>
<dbReference type="Proteomes" id="UP000032024">
    <property type="component" value="Chromosome"/>
</dbReference>
<sequence length="61" mass="7094">MSSKKQTACCLTPASRKPPRKISGKSLKNGRMKSYGLIRHIIERKQTMERQQCIYQQLPLF</sequence>
<protein>
    <submittedName>
        <fullName evidence="2">Uncharacterized protein</fullName>
    </submittedName>
</protein>
<organism evidence="2 3">
    <name type="scientific">Heyndrickxia coagulans</name>
    <name type="common">Weizmannia coagulans</name>
    <dbReference type="NCBI Taxonomy" id="1398"/>
    <lineage>
        <taxon>Bacteria</taxon>
        <taxon>Bacillati</taxon>
        <taxon>Bacillota</taxon>
        <taxon>Bacilli</taxon>
        <taxon>Bacillales</taxon>
        <taxon>Bacillaceae</taxon>
        <taxon>Heyndrickxia</taxon>
    </lineage>
</organism>
<reference evidence="3" key="1">
    <citation type="submission" date="2015-01" db="EMBL/GenBank/DDBJ databases">
        <title>Comparative genome analysis of Bacillus coagulans HM-08, Clostridium butyricum HM-68, Bacillus subtilis HM-66 and Bacillus paralicheniformis BL-09.</title>
        <authorList>
            <person name="Zhang H."/>
        </authorList>
    </citation>
    <scope>NUCLEOTIDE SEQUENCE [LARGE SCALE GENOMIC DNA]</scope>
    <source>
        <strain evidence="3">HM-08</strain>
    </source>
</reference>
<gene>
    <name evidence="2" type="ORF">SB48_HM08orf05206</name>
</gene>
<proteinExistence type="predicted"/>
<feature type="region of interest" description="Disordered" evidence="1">
    <location>
        <begin position="1"/>
        <end position="28"/>
    </location>
</feature>
<evidence type="ECO:0000256" key="1">
    <source>
        <dbReference type="SAM" id="MobiDB-lite"/>
    </source>
</evidence>
<dbReference type="AlphaFoldDB" id="A0AAN0WD18"/>
<evidence type="ECO:0000313" key="3">
    <source>
        <dbReference type="Proteomes" id="UP000032024"/>
    </source>
</evidence>
<feature type="compositionally biased region" description="Basic residues" evidence="1">
    <location>
        <begin position="17"/>
        <end position="28"/>
    </location>
</feature>